<dbReference type="InterPro" id="IPR043502">
    <property type="entry name" value="DNA/RNA_pol_sf"/>
</dbReference>
<dbReference type="InterPro" id="IPR036691">
    <property type="entry name" value="Endo/exonu/phosph_ase_sf"/>
</dbReference>
<evidence type="ECO:0000259" key="2">
    <source>
        <dbReference type="PROSITE" id="PS50878"/>
    </source>
</evidence>
<dbReference type="Pfam" id="PF03372">
    <property type="entry name" value="Exo_endo_phos"/>
    <property type="match status" value="1"/>
</dbReference>
<keyword evidence="4" id="KW-1185">Reference proteome</keyword>
<dbReference type="Proteomes" id="UP000001038">
    <property type="component" value="Chromosome 12"/>
</dbReference>
<sequence length="1049" mass="117623">MWINCVWLVLLWFILWVARHPVKALFQHPASEAKLHIPLHDAPAFLQRLDLPYIFRRRPIHRGSHRNFQYDNSSSIPSFWSTTRTLKRNTGRRAERVVVRVPRTSNTTTGSSSKVNFGLLNTRSLTKKGHLIQDLVVDGKLDFLCLTETWQQKNVFMDLNDATSTGFVYFSQPRVTGRGGGLALIFRECLRAAPITVPTFQSFEATVCQLSGSTPTIIATIYRPPKPNKDFMSDFSTFLTYISALSPNVLLLGDLNIHLDNVNNSLTNDFLSCLDSFGFQQFVDFPTHSKGHILDLICCSGIIPMDCKSNFIPFSDHMLVTFNVNLFLSKHKPPRNITFRNAKDINLENLSALISELPNTDSFTAPDQLVSHYNTHLHHILNTLAPLKSRSVSFTYTAPWYTPSLRQLKAKGRQLERLYTKTGLSIHKDMYTQHILHYKECISKTKSAFYSNLINSNKENSKILFSLISNIIKPPDSLPSHLYSTDFCNTLASFFTTKIHLIHQQLTPYSAPFLSSIPSFTSDDSFSSFTLPTVSQISTLIKKSKPSTCQLDPLPTILVKATAPSLCPLITNIIHASLSSGIVPPALKTAAVTPILKKLGADPTDLNNYRPISNLPFISKILEKTVSAQLQSHLSSNNLYELFQSAFRPLHSTETALLKITNDLLLSADCGLLSILLLLDLSSAFDTISHSILLNRLSSIGISGTVLSWFHSYLSDRTQFIQLKSFTSHSVPITTGVPQGSVLGPLLFIIYLLPLGHIFQKHHIHFHCYADDTQLYLSSQPNSTLPPLALVDCINEVKSWFTSNFLKLNSNKTELLLIGTKSTLSKTNHFSLSIDGSTISPSPQVKSLGVILDSSLSFTSHINSVTRSAYFHLRNIQRLRPSLTTQSTAVLVHSLVTSRLDYCNSLLFGLPQKTLHKLQMVQNSAARIITRTPSINHITPILQQLHWLPIPFRIQYKILLYTFKAFHNLAPPYLSDLLHVFIPARSLRSSSSIQFSVPSARLVTMGSRAFSCSAPQLWNSLPPDLRNTDTLPHFKSKLKTHLFQMAYSL</sequence>
<name>A0A3B3I496_ORYLA</name>
<dbReference type="Gene3D" id="3.60.10.10">
    <property type="entry name" value="Endonuclease/exonuclease/phosphatase"/>
    <property type="match status" value="1"/>
</dbReference>
<dbReference type="InterPro" id="IPR000477">
    <property type="entry name" value="RT_dom"/>
</dbReference>
<dbReference type="Bgee" id="ENSORLG00000030164">
    <property type="expression patterns" value="Expressed in testis and 8 other cell types or tissues"/>
</dbReference>
<evidence type="ECO:0000313" key="3">
    <source>
        <dbReference type="Ensembl" id="ENSORLP00000038753.1"/>
    </source>
</evidence>
<dbReference type="Ensembl" id="ENSORLT00000033353.1">
    <property type="protein sequence ID" value="ENSORLP00000038753.1"/>
    <property type="gene ID" value="ENSORLG00000030164.1"/>
</dbReference>
<feature type="chain" id="PRO_5017273446" description="Reverse transcriptase domain-containing protein" evidence="1">
    <location>
        <begin position="25"/>
        <end position="1049"/>
    </location>
</feature>
<keyword evidence="1" id="KW-0732">Signal</keyword>
<dbReference type="InterPro" id="IPR005135">
    <property type="entry name" value="Endo/exonuclease/phosphatase"/>
</dbReference>
<reference evidence="3" key="3">
    <citation type="submission" date="2025-09" db="UniProtKB">
        <authorList>
            <consortium name="Ensembl"/>
        </authorList>
    </citation>
    <scope>IDENTIFICATION</scope>
    <source>
        <strain evidence="3">Hd-rR</strain>
    </source>
</reference>
<dbReference type="AlphaFoldDB" id="A0A3B3I496"/>
<evidence type="ECO:0000256" key="1">
    <source>
        <dbReference type="SAM" id="SignalP"/>
    </source>
</evidence>
<dbReference type="GO" id="GO:0003824">
    <property type="term" value="F:catalytic activity"/>
    <property type="evidence" value="ECO:0007669"/>
    <property type="project" value="InterPro"/>
</dbReference>
<dbReference type="InParanoid" id="A0A3B3I496"/>
<evidence type="ECO:0000313" key="4">
    <source>
        <dbReference type="Proteomes" id="UP000001038"/>
    </source>
</evidence>
<dbReference type="SUPFAM" id="SSF56672">
    <property type="entry name" value="DNA/RNA polymerases"/>
    <property type="match status" value="1"/>
</dbReference>
<feature type="domain" description="Reverse transcriptase" evidence="2">
    <location>
        <begin position="576"/>
        <end position="852"/>
    </location>
</feature>
<dbReference type="GeneTree" id="ENSGT01150000286909"/>
<accession>A0A3B3I496</accession>
<reference evidence="3" key="2">
    <citation type="submission" date="2025-08" db="UniProtKB">
        <authorList>
            <consortium name="Ensembl"/>
        </authorList>
    </citation>
    <scope>IDENTIFICATION</scope>
    <source>
        <strain evidence="3">Hd-rR</strain>
    </source>
</reference>
<dbReference type="PANTHER" id="PTHR33332">
    <property type="entry name" value="REVERSE TRANSCRIPTASE DOMAIN-CONTAINING PROTEIN"/>
    <property type="match status" value="1"/>
</dbReference>
<protein>
    <recommendedName>
        <fullName evidence="2">Reverse transcriptase domain-containing protein</fullName>
    </recommendedName>
</protein>
<feature type="signal peptide" evidence="1">
    <location>
        <begin position="1"/>
        <end position="24"/>
    </location>
</feature>
<dbReference type="SUPFAM" id="SSF56219">
    <property type="entry name" value="DNase I-like"/>
    <property type="match status" value="1"/>
</dbReference>
<dbReference type="CDD" id="cd01650">
    <property type="entry name" value="RT_nLTR_like"/>
    <property type="match status" value="1"/>
</dbReference>
<dbReference type="PROSITE" id="PS50878">
    <property type="entry name" value="RT_POL"/>
    <property type="match status" value="1"/>
</dbReference>
<dbReference type="Pfam" id="PF00078">
    <property type="entry name" value="RVT_1"/>
    <property type="match status" value="1"/>
</dbReference>
<reference evidence="3 4" key="1">
    <citation type="journal article" date="2007" name="Nature">
        <title>The medaka draft genome and insights into vertebrate genome evolution.</title>
        <authorList>
            <person name="Kasahara M."/>
            <person name="Naruse K."/>
            <person name="Sasaki S."/>
            <person name="Nakatani Y."/>
            <person name="Qu W."/>
            <person name="Ahsan B."/>
            <person name="Yamada T."/>
            <person name="Nagayasu Y."/>
            <person name="Doi K."/>
            <person name="Kasai Y."/>
            <person name="Jindo T."/>
            <person name="Kobayashi D."/>
            <person name="Shimada A."/>
            <person name="Toyoda A."/>
            <person name="Kuroki Y."/>
            <person name="Fujiyama A."/>
            <person name="Sasaki T."/>
            <person name="Shimizu A."/>
            <person name="Asakawa S."/>
            <person name="Shimizu N."/>
            <person name="Hashimoto S."/>
            <person name="Yang J."/>
            <person name="Lee Y."/>
            <person name="Matsushima K."/>
            <person name="Sugano S."/>
            <person name="Sakaizumi M."/>
            <person name="Narita T."/>
            <person name="Ohishi K."/>
            <person name="Haga S."/>
            <person name="Ohta F."/>
            <person name="Nomoto H."/>
            <person name="Nogata K."/>
            <person name="Morishita T."/>
            <person name="Endo T."/>
            <person name="Shin-I T."/>
            <person name="Takeda H."/>
            <person name="Morishita S."/>
            <person name="Kohara Y."/>
        </authorList>
    </citation>
    <scope>NUCLEOTIDE SEQUENCE [LARGE SCALE GENOMIC DNA]</scope>
    <source>
        <strain evidence="3 4">Hd-rR</strain>
    </source>
</reference>
<organism evidence="3 4">
    <name type="scientific">Oryzias latipes</name>
    <name type="common">Japanese rice fish</name>
    <name type="synonym">Japanese killifish</name>
    <dbReference type="NCBI Taxonomy" id="8090"/>
    <lineage>
        <taxon>Eukaryota</taxon>
        <taxon>Metazoa</taxon>
        <taxon>Chordata</taxon>
        <taxon>Craniata</taxon>
        <taxon>Vertebrata</taxon>
        <taxon>Euteleostomi</taxon>
        <taxon>Actinopterygii</taxon>
        <taxon>Neopterygii</taxon>
        <taxon>Teleostei</taxon>
        <taxon>Neoteleostei</taxon>
        <taxon>Acanthomorphata</taxon>
        <taxon>Ovalentaria</taxon>
        <taxon>Atherinomorphae</taxon>
        <taxon>Beloniformes</taxon>
        <taxon>Adrianichthyidae</taxon>
        <taxon>Oryziinae</taxon>
        <taxon>Oryzias</taxon>
    </lineage>
</organism>
<proteinExistence type="predicted"/>